<dbReference type="GO" id="GO:0030527">
    <property type="term" value="F:structural constituent of chromatin"/>
    <property type="evidence" value="ECO:0007669"/>
    <property type="project" value="InterPro"/>
</dbReference>
<organism evidence="3 4">
    <name type="scientific">Desulfomarina profundi</name>
    <dbReference type="NCBI Taxonomy" id="2772557"/>
    <lineage>
        <taxon>Bacteria</taxon>
        <taxon>Pseudomonadati</taxon>
        <taxon>Thermodesulfobacteriota</taxon>
        <taxon>Desulfobulbia</taxon>
        <taxon>Desulfobulbales</taxon>
        <taxon>Desulfobulbaceae</taxon>
        <taxon>Desulfomarina</taxon>
    </lineage>
</organism>
<dbReference type="SMART" id="SM00411">
    <property type="entry name" value="BHL"/>
    <property type="match status" value="1"/>
</dbReference>
<dbReference type="GO" id="GO:0003677">
    <property type="term" value="F:DNA binding"/>
    <property type="evidence" value="ECO:0007669"/>
    <property type="project" value="UniProtKB-KW"/>
</dbReference>
<keyword evidence="2 3" id="KW-0238">DNA-binding</keyword>
<dbReference type="GO" id="GO:0005829">
    <property type="term" value="C:cytosol"/>
    <property type="evidence" value="ECO:0007669"/>
    <property type="project" value="TreeGrafter"/>
</dbReference>
<protein>
    <submittedName>
        <fullName evidence="3">DNA-binding protein HU</fullName>
    </submittedName>
</protein>
<dbReference type="Proteomes" id="UP000826725">
    <property type="component" value="Chromosome"/>
</dbReference>
<evidence type="ECO:0000313" key="3">
    <source>
        <dbReference type="EMBL" id="BCL59405.1"/>
    </source>
</evidence>
<dbReference type="PANTHER" id="PTHR33175:SF3">
    <property type="entry name" value="DNA-BINDING PROTEIN HU-BETA"/>
    <property type="match status" value="1"/>
</dbReference>
<dbReference type="CDD" id="cd13831">
    <property type="entry name" value="HU"/>
    <property type="match status" value="1"/>
</dbReference>
<name>A0A8D5JMU3_9BACT</name>
<sequence>MNKKELVEKIAAKRGISKASAARALDAVLATMTGVMEKGERVTITGFGSFRVIERVEKRGRNPQTGQGIIIPARKVVKFKPGKNLFERIQ</sequence>
<dbReference type="RefSeq" id="WP_228855639.1">
    <property type="nucleotide sequence ID" value="NZ_AP024086.1"/>
</dbReference>
<accession>A0A8D5JMU3</accession>
<gene>
    <name evidence="3" type="primary">hup-2</name>
    <name evidence="3" type="ORF">DGMP_00980</name>
</gene>
<dbReference type="Pfam" id="PF00216">
    <property type="entry name" value="Bac_DNA_binding"/>
    <property type="match status" value="1"/>
</dbReference>
<dbReference type="AlphaFoldDB" id="A0A8D5JMU3"/>
<dbReference type="GO" id="GO:0030261">
    <property type="term" value="P:chromosome condensation"/>
    <property type="evidence" value="ECO:0007669"/>
    <property type="project" value="UniProtKB-KW"/>
</dbReference>
<reference evidence="3" key="1">
    <citation type="submission" date="2020-09" db="EMBL/GenBank/DDBJ databases">
        <title>Desulfogranum mesoprofundum gen. nov., sp. nov., a novel mesophilic, sulfate-reducing chemolithoautotroph isolated from a deep-sea hydrothermal vent chimney in the Suiyo Seamount.</title>
        <authorList>
            <person name="Hashimoto Y."/>
            <person name="Nakagawa S."/>
        </authorList>
    </citation>
    <scope>NUCLEOTIDE SEQUENCE</scope>
    <source>
        <strain evidence="3">KT2</strain>
    </source>
</reference>
<dbReference type="InterPro" id="IPR000119">
    <property type="entry name" value="Hist_DNA-bd"/>
</dbReference>
<dbReference type="PANTHER" id="PTHR33175">
    <property type="entry name" value="DNA-BINDING PROTEIN HU"/>
    <property type="match status" value="1"/>
</dbReference>
<evidence type="ECO:0000313" key="4">
    <source>
        <dbReference type="Proteomes" id="UP000826725"/>
    </source>
</evidence>
<keyword evidence="1" id="KW-0226">DNA condensation</keyword>
<evidence type="ECO:0000256" key="1">
    <source>
        <dbReference type="ARBA" id="ARBA00023067"/>
    </source>
</evidence>
<evidence type="ECO:0000256" key="2">
    <source>
        <dbReference type="ARBA" id="ARBA00023125"/>
    </source>
</evidence>
<dbReference type="KEGG" id="dbk:DGMP_00980"/>
<proteinExistence type="predicted"/>
<dbReference type="EMBL" id="AP024086">
    <property type="protein sequence ID" value="BCL59405.1"/>
    <property type="molecule type" value="Genomic_DNA"/>
</dbReference>
<keyword evidence="4" id="KW-1185">Reference proteome</keyword>